<dbReference type="RefSeq" id="WP_207334216.1">
    <property type="nucleotide sequence ID" value="NZ_JAFMYU010000003.1"/>
</dbReference>
<dbReference type="EMBL" id="JAFMYU010000003">
    <property type="protein sequence ID" value="MBO0930248.1"/>
    <property type="molecule type" value="Genomic_DNA"/>
</dbReference>
<dbReference type="Gene3D" id="3.40.50.2000">
    <property type="entry name" value="Glycogen Phosphorylase B"/>
    <property type="match status" value="2"/>
</dbReference>
<reference evidence="1 2" key="1">
    <citation type="submission" date="2021-03" db="EMBL/GenBank/DDBJ databases">
        <title>Fibrella sp. HMF5036 genome sequencing and assembly.</title>
        <authorList>
            <person name="Kang H."/>
            <person name="Kim H."/>
            <person name="Bae S."/>
            <person name="Joh K."/>
        </authorList>
    </citation>
    <scope>NUCLEOTIDE SEQUENCE [LARGE SCALE GENOMIC DNA]</scope>
    <source>
        <strain evidence="1 2">HMF5036</strain>
    </source>
</reference>
<dbReference type="Pfam" id="PF00201">
    <property type="entry name" value="UDPGT"/>
    <property type="match status" value="1"/>
</dbReference>
<accession>A0A939JYD4</accession>
<name>A0A939JYD4_9BACT</name>
<dbReference type="Proteomes" id="UP000664795">
    <property type="component" value="Unassembled WGS sequence"/>
</dbReference>
<comment type="caution">
    <text evidence="1">The sequence shown here is derived from an EMBL/GenBank/DDBJ whole genome shotgun (WGS) entry which is preliminary data.</text>
</comment>
<dbReference type="AlphaFoldDB" id="A0A939JYD4"/>
<sequence>MNSQRILMATMPMDGHFSPLTGLAVHLCQLGHDVRWYVGGDYGDRVTALGLHHYPFVRAKIVNQENLDSLFPERKDLKNTIARLRFDINQVFLLRAPEFVDDLTAIHADWPFDLIIHDVAFIGGSFIQQLLSVKSVAVGVVPLAESDEWVGPSGMGMPPRAGFVGRQYQRFLRFMVQDVLFKPCNDLHNQLRVEHGLPPVSGFLFDYLVRSADLYLQSGVPGFEYPRKRISPNVRFVGPLLPFSSNKRRSFTQADKVFCYSHVVLVTQGTVERDVEKLLVPTLEAFADDPNTLVIATTGGSQTEVLRHRFPHDNLIIEDFIPFNAVMPYASVYVTNGGYGGVMLALKHNLPVVAAGVHEGKNEIAARIGYCQVGVNLKTETPKPAQIRRAIQTLLTDTHYRQNVRKLSREFSQYDALKLAEQHIQNLLEKEALVAA</sequence>
<gene>
    <name evidence="1" type="ORF">J2I48_04540</name>
</gene>
<dbReference type="PANTHER" id="PTHR48050:SF13">
    <property type="entry name" value="STEROL 3-BETA-GLUCOSYLTRANSFERASE UGT80A2"/>
    <property type="match status" value="1"/>
</dbReference>
<dbReference type="CDD" id="cd03784">
    <property type="entry name" value="GT1_Gtf-like"/>
    <property type="match status" value="1"/>
</dbReference>
<dbReference type="SUPFAM" id="SSF53756">
    <property type="entry name" value="UDP-Glycosyltransferase/glycogen phosphorylase"/>
    <property type="match status" value="1"/>
</dbReference>
<dbReference type="GO" id="GO:0017000">
    <property type="term" value="P:antibiotic biosynthetic process"/>
    <property type="evidence" value="ECO:0007669"/>
    <property type="project" value="UniProtKB-ARBA"/>
</dbReference>
<dbReference type="GO" id="GO:0008194">
    <property type="term" value="F:UDP-glycosyltransferase activity"/>
    <property type="evidence" value="ECO:0007669"/>
    <property type="project" value="InterPro"/>
</dbReference>
<keyword evidence="2" id="KW-1185">Reference proteome</keyword>
<dbReference type="PANTHER" id="PTHR48050">
    <property type="entry name" value="STEROL 3-BETA-GLUCOSYLTRANSFERASE"/>
    <property type="match status" value="1"/>
</dbReference>
<dbReference type="InterPro" id="IPR002213">
    <property type="entry name" value="UDP_glucos_trans"/>
</dbReference>
<protein>
    <submittedName>
        <fullName evidence="1">Glycosyltransferase</fullName>
    </submittedName>
</protein>
<dbReference type="InterPro" id="IPR050426">
    <property type="entry name" value="Glycosyltransferase_28"/>
</dbReference>
<organism evidence="1 2">
    <name type="scientific">Fibrella aquatilis</name>
    <dbReference type="NCBI Taxonomy" id="2817059"/>
    <lineage>
        <taxon>Bacteria</taxon>
        <taxon>Pseudomonadati</taxon>
        <taxon>Bacteroidota</taxon>
        <taxon>Cytophagia</taxon>
        <taxon>Cytophagales</taxon>
        <taxon>Spirosomataceae</taxon>
        <taxon>Fibrella</taxon>
    </lineage>
</organism>
<proteinExistence type="predicted"/>
<evidence type="ECO:0000313" key="2">
    <source>
        <dbReference type="Proteomes" id="UP000664795"/>
    </source>
</evidence>
<evidence type="ECO:0000313" key="1">
    <source>
        <dbReference type="EMBL" id="MBO0930248.1"/>
    </source>
</evidence>